<dbReference type="InterPro" id="IPR036465">
    <property type="entry name" value="vWFA_dom_sf"/>
</dbReference>
<evidence type="ECO:0008006" key="3">
    <source>
        <dbReference type="Google" id="ProtNLM"/>
    </source>
</evidence>
<dbReference type="SUPFAM" id="SSF53300">
    <property type="entry name" value="vWA-like"/>
    <property type="match status" value="1"/>
</dbReference>
<reference evidence="2" key="1">
    <citation type="submission" date="2021-01" db="EMBL/GenBank/DDBJ databases">
        <authorList>
            <person name="Corre E."/>
            <person name="Pelletier E."/>
            <person name="Niang G."/>
            <person name="Scheremetjew M."/>
            <person name="Finn R."/>
            <person name="Kale V."/>
            <person name="Holt S."/>
            <person name="Cochrane G."/>
            <person name="Meng A."/>
            <person name="Brown T."/>
            <person name="Cohen L."/>
        </authorList>
    </citation>
    <scope>NUCLEOTIDE SEQUENCE</scope>
    <source>
        <strain evidence="2">CCMP2084</strain>
    </source>
</reference>
<evidence type="ECO:0000256" key="1">
    <source>
        <dbReference type="SAM" id="SignalP"/>
    </source>
</evidence>
<organism evidence="2">
    <name type="scientific">Attheya septentrionalis</name>
    <dbReference type="NCBI Taxonomy" id="420275"/>
    <lineage>
        <taxon>Eukaryota</taxon>
        <taxon>Sar</taxon>
        <taxon>Stramenopiles</taxon>
        <taxon>Ochrophyta</taxon>
        <taxon>Bacillariophyta</taxon>
        <taxon>Coscinodiscophyceae</taxon>
        <taxon>Chaetocerotophycidae</taxon>
        <taxon>Chaetocerotales</taxon>
        <taxon>Attheyaceae</taxon>
        <taxon>Attheya</taxon>
    </lineage>
</organism>
<protein>
    <recommendedName>
        <fullName evidence="3">VWFA domain-containing protein</fullName>
    </recommendedName>
</protein>
<gene>
    <name evidence="2" type="ORF">ASEP1449_LOCUS9876</name>
</gene>
<proteinExistence type="predicted"/>
<feature type="chain" id="PRO_5031144134" description="VWFA domain-containing protein" evidence="1">
    <location>
        <begin position="22"/>
        <end position="454"/>
    </location>
</feature>
<evidence type="ECO:0000313" key="2">
    <source>
        <dbReference type="EMBL" id="CAD9818044.1"/>
    </source>
</evidence>
<accession>A0A7S2XRI6</accession>
<dbReference type="Gene3D" id="3.40.50.410">
    <property type="entry name" value="von Willebrand factor, type A domain"/>
    <property type="match status" value="1"/>
</dbReference>
<keyword evidence="1" id="KW-0732">Signal</keyword>
<sequence length="454" mass="48092">MNLIFSFKIFASLLGLVGTSARLAGRVAHNAQHVATRDLKLSPILFEATLFLGETASVSKRVTTPAIPQNLEFCLLSDATGSFIDDQANLRAAASGIAKRITAASPGALFGYAAFKDTGRKDDFVYSLRQTLTTDIKAWLTAINDLRPYGGGDTQDAQWDGIACAVDIKECPTDSEYYSDEDCGFTSSDTSRKVLVVTTDAPFSKDKDIQNNLESTTAALVDNGVVLIGLKAKGAGKELDYLAKATGGSIIPLSPDGRNVADAILMGLARLPTTVVPDPHCDDLIVTFDPSSVTVISGKIANFGESIEVKDDPSLRGTVVTCTVDFLNNDVSIGTQTISITVNDWCPTTVLDSPTERLGVNRWALLNEGDTDFETVEPKKGFDVGPGKAFGVGPGKEFTIAGTHGCSCAQIIEICGYGKGHLKFGCSISVMEAFSMETPMCEEGGGLVPAFPDV</sequence>
<feature type="signal peptide" evidence="1">
    <location>
        <begin position="1"/>
        <end position="21"/>
    </location>
</feature>
<dbReference type="EMBL" id="HBHQ01014799">
    <property type="protein sequence ID" value="CAD9818044.1"/>
    <property type="molecule type" value="Transcribed_RNA"/>
</dbReference>
<name>A0A7S2XRI6_9STRA</name>
<dbReference type="AlphaFoldDB" id="A0A7S2XRI6"/>